<dbReference type="AlphaFoldDB" id="S3NQE1"/>
<dbReference type="Pfam" id="PF03575">
    <property type="entry name" value="Peptidase_S51"/>
    <property type="match status" value="1"/>
</dbReference>
<comment type="caution">
    <text evidence="5">The sequence shown here is derived from an EMBL/GenBank/DDBJ whole genome shotgun (WGS) entry which is preliminary data.</text>
</comment>
<dbReference type="InterPro" id="IPR005320">
    <property type="entry name" value="Peptidase_S51"/>
</dbReference>
<dbReference type="InterPro" id="IPR029062">
    <property type="entry name" value="Class_I_gatase-like"/>
</dbReference>
<keyword evidence="2" id="KW-0645">Protease</keyword>
<sequence length="196" mass="22260">MKKLFLTSSFSDVYLDFKACIQDELMGKTVSFIPTASKPESVTFYVENDRLAFEKLGMKVEILNIDEDDPKTIVQALTRNDYIFVSGGNTFYLLQELRRSKMDQVIVQLIQRGKPYIGSSAGSIVLGADLEYIKTMDDYSQAPDLLNTAGLDVLPFSILPHFGDAPFSEITNQIFNEFHQKHVLVPLNNRQFIYLD</sequence>
<comment type="similarity">
    <text evidence="1">Belongs to the peptidase S51 family.</text>
</comment>
<evidence type="ECO:0000256" key="1">
    <source>
        <dbReference type="ARBA" id="ARBA00006534"/>
    </source>
</evidence>
<protein>
    <submittedName>
        <fullName evidence="5">Dipeptidase E</fullName>
    </submittedName>
</protein>
<dbReference type="GO" id="GO:0008236">
    <property type="term" value="F:serine-type peptidase activity"/>
    <property type="evidence" value="ECO:0007669"/>
    <property type="project" value="UniProtKB-KW"/>
</dbReference>
<keyword evidence="4" id="KW-0720">Serine protease</keyword>
<name>S3NQE1_9GAMM</name>
<organism evidence="5 6">
    <name type="scientific">Acinetobacter rudis CIP 110305</name>
    <dbReference type="NCBI Taxonomy" id="421052"/>
    <lineage>
        <taxon>Bacteria</taxon>
        <taxon>Pseudomonadati</taxon>
        <taxon>Pseudomonadota</taxon>
        <taxon>Gammaproteobacteria</taxon>
        <taxon>Moraxellales</taxon>
        <taxon>Moraxellaceae</taxon>
        <taxon>Acinetobacter</taxon>
    </lineage>
</organism>
<dbReference type="eggNOG" id="COG3340">
    <property type="taxonomic scope" value="Bacteria"/>
</dbReference>
<evidence type="ECO:0000256" key="3">
    <source>
        <dbReference type="ARBA" id="ARBA00022801"/>
    </source>
</evidence>
<dbReference type="PATRIC" id="fig|421052.3.peg.156"/>
<dbReference type="RefSeq" id="WP_016654607.1">
    <property type="nucleotide sequence ID" value="NZ_KE340348.1"/>
</dbReference>
<dbReference type="PANTHER" id="PTHR20842:SF0">
    <property type="entry name" value="ALPHA-ASPARTYL DIPEPTIDASE"/>
    <property type="match status" value="1"/>
</dbReference>
<evidence type="ECO:0000313" key="5">
    <source>
        <dbReference type="EMBL" id="EPF81822.1"/>
    </source>
</evidence>
<dbReference type="GO" id="GO:0006508">
    <property type="term" value="P:proteolysis"/>
    <property type="evidence" value="ECO:0007669"/>
    <property type="project" value="UniProtKB-KW"/>
</dbReference>
<dbReference type="OrthoDB" id="3373764at2"/>
<dbReference type="HOGENOM" id="CLU_090997_0_0_6"/>
<reference evidence="5 6" key="1">
    <citation type="submission" date="2013-06" db="EMBL/GenBank/DDBJ databases">
        <title>The Genome Sequence of Acinetobacter rudis CIP 110305.</title>
        <authorList>
            <consortium name="The Broad Institute Genome Sequencing Platform"/>
            <consortium name="The Broad Institute Genome Sequencing Center for Infectious Disease"/>
            <person name="Cerqueira G."/>
            <person name="Feldgarden M."/>
            <person name="Courvalin P."/>
            <person name="Perichon B."/>
            <person name="Grillot-Courvalin C."/>
            <person name="Clermont D."/>
            <person name="Rocha E."/>
            <person name="Yoon E.-J."/>
            <person name="Nemec A."/>
            <person name="Young S.K."/>
            <person name="Zeng Q."/>
            <person name="Gargeya S."/>
            <person name="Fitzgerald M."/>
            <person name="Abouelleil A."/>
            <person name="Alvarado L."/>
            <person name="Berlin A.M."/>
            <person name="Chapman S.B."/>
            <person name="Dewar J."/>
            <person name="Goldberg J."/>
            <person name="Griggs A."/>
            <person name="Gujja S."/>
            <person name="Hansen M."/>
            <person name="Howarth C."/>
            <person name="Imamovic A."/>
            <person name="Larimer J."/>
            <person name="McCowan C."/>
            <person name="Murphy C."/>
            <person name="Pearson M."/>
            <person name="Priest M."/>
            <person name="Roberts A."/>
            <person name="Saif S."/>
            <person name="Shea T."/>
            <person name="Sykes S."/>
            <person name="Wortman J."/>
            <person name="Nusbaum C."/>
            <person name="Birren B."/>
        </authorList>
    </citation>
    <scope>NUCLEOTIDE SEQUENCE [LARGE SCALE GENOMIC DNA]</scope>
    <source>
        <strain evidence="5 6">CIP 110305</strain>
    </source>
</reference>
<gene>
    <name evidence="5" type="ORF">F945_00157</name>
</gene>
<dbReference type="PANTHER" id="PTHR20842">
    <property type="entry name" value="PROTEASE S51 ALPHA-ASPARTYL DIPEPTIDASE"/>
    <property type="match status" value="1"/>
</dbReference>
<evidence type="ECO:0000256" key="2">
    <source>
        <dbReference type="ARBA" id="ARBA00022670"/>
    </source>
</evidence>
<evidence type="ECO:0000256" key="4">
    <source>
        <dbReference type="ARBA" id="ARBA00022825"/>
    </source>
</evidence>
<keyword evidence="3" id="KW-0378">Hydrolase</keyword>
<evidence type="ECO:0000313" key="6">
    <source>
        <dbReference type="Proteomes" id="UP000014568"/>
    </source>
</evidence>
<keyword evidence="6" id="KW-1185">Reference proteome</keyword>
<accession>S3NQE1</accession>
<dbReference type="SUPFAM" id="SSF52317">
    <property type="entry name" value="Class I glutamine amidotransferase-like"/>
    <property type="match status" value="1"/>
</dbReference>
<proteinExistence type="inferred from homology"/>
<dbReference type="EMBL" id="ATGI01000001">
    <property type="protein sequence ID" value="EPF81822.1"/>
    <property type="molecule type" value="Genomic_DNA"/>
</dbReference>
<dbReference type="Gene3D" id="3.40.50.880">
    <property type="match status" value="1"/>
</dbReference>
<dbReference type="Proteomes" id="UP000014568">
    <property type="component" value="Unassembled WGS sequence"/>
</dbReference>